<gene>
    <name evidence="1" type="ORF">CRENPOLYSF2_10009</name>
</gene>
<dbReference type="AlphaFoldDB" id="A0A1R4GYF1"/>
<accession>A0A1R4GYF1</accession>
<keyword evidence="2" id="KW-1185">Reference proteome</keyword>
<dbReference type="EMBL" id="FUKJ01000001">
    <property type="protein sequence ID" value="SJM88961.1"/>
    <property type="molecule type" value="Genomic_DNA"/>
</dbReference>
<proteinExistence type="predicted"/>
<protein>
    <submittedName>
        <fullName evidence="1">Uncharacterized protein</fullName>
    </submittedName>
</protein>
<organism evidence="1 2">
    <name type="scientific">Crenothrix polyspora</name>
    <dbReference type="NCBI Taxonomy" id="360316"/>
    <lineage>
        <taxon>Bacteria</taxon>
        <taxon>Pseudomonadati</taxon>
        <taxon>Pseudomonadota</taxon>
        <taxon>Gammaproteobacteria</taxon>
        <taxon>Methylococcales</taxon>
        <taxon>Crenotrichaceae</taxon>
        <taxon>Crenothrix</taxon>
    </lineage>
</organism>
<dbReference type="Proteomes" id="UP000195442">
    <property type="component" value="Unassembled WGS sequence"/>
</dbReference>
<evidence type="ECO:0000313" key="2">
    <source>
        <dbReference type="Proteomes" id="UP000195442"/>
    </source>
</evidence>
<reference evidence="2" key="1">
    <citation type="submission" date="2017-02" db="EMBL/GenBank/DDBJ databases">
        <authorList>
            <person name="Daims H."/>
        </authorList>
    </citation>
    <scope>NUCLEOTIDE SEQUENCE [LARGE SCALE GENOMIC DNA]</scope>
</reference>
<sequence length="70" mass="7655">MVKIFRYLIAEQLINPLVVNETIEIPNNHQLKAGGLTIGGLSRRLKVGGFKPQATALLVLQLWIGVSVGF</sequence>
<dbReference type="RefSeq" id="WP_179210089.1">
    <property type="nucleotide sequence ID" value="NZ_FUKJ01000001.1"/>
</dbReference>
<name>A0A1R4GYF1_9GAMM</name>
<evidence type="ECO:0000313" key="1">
    <source>
        <dbReference type="EMBL" id="SJM88961.1"/>
    </source>
</evidence>